<dbReference type="STRING" id="46177.SAMN05660976_00046"/>
<dbReference type="Pfam" id="PF00528">
    <property type="entry name" value="BPD_transp_1"/>
    <property type="match status" value="1"/>
</dbReference>
<dbReference type="InterPro" id="IPR035906">
    <property type="entry name" value="MetI-like_sf"/>
</dbReference>
<evidence type="ECO:0000256" key="1">
    <source>
        <dbReference type="ARBA" id="ARBA00004651"/>
    </source>
</evidence>
<dbReference type="InterPro" id="IPR000515">
    <property type="entry name" value="MetI-like"/>
</dbReference>
<organism evidence="10 11">
    <name type="scientific">Nonomuraea pusilla</name>
    <dbReference type="NCBI Taxonomy" id="46177"/>
    <lineage>
        <taxon>Bacteria</taxon>
        <taxon>Bacillati</taxon>
        <taxon>Actinomycetota</taxon>
        <taxon>Actinomycetes</taxon>
        <taxon>Streptosporangiales</taxon>
        <taxon>Streptosporangiaceae</taxon>
        <taxon>Nonomuraea</taxon>
    </lineage>
</organism>
<evidence type="ECO:0000256" key="3">
    <source>
        <dbReference type="ARBA" id="ARBA00022475"/>
    </source>
</evidence>
<feature type="domain" description="ABC transmembrane type-1" evidence="9">
    <location>
        <begin position="121"/>
        <end position="313"/>
    </location>
</feature>
<keyword evidence="3" id="KW-1003">Cell membrane</keyword>
<sequence length="325" mass="34815">MSNPTQPVGPGLPETQTMVTDQVVPPAQEGQRKGKQKGGKPASLWTDAWYDLRRRPMFILSLIIIAVLLVMSFWPSLFTSIDPFNARTCDLSTARQLPSAGHMFGKDNLGCDVYARTIYGARNSIVIGVFTTLITALLGGLLGIISGYFSGAIDVISSRVTEIFFAIPPILGALLIAATFRGRANSIMLVILALALLGWPMTFRIMRAAVITAKSQDFVVAAKALGAGAGRIMFRHLLPNSLAPVIVVSTINLGGFIAAEAALSFLGVGVQSPDISWGLMIADARNRFLDAPLPLVFPAVFLSITVLAFIMMGDAVRDALDPKLR</sequence>
<dbReference type="PANTHER" id="PTHR43386:SF6">
    <property type="entry name" value="ABC TRANSPORTER PERMEASE PROTEIN"/>
    <property type="match status" value="1"/>
</dbReference>
<reference evidence="10 11" key="1">
    <citation type="submission" date="2016-10" db="EMBL/GenBank/DDBJ databases">
        <authorList>
            <person name="de Groot N.N."/>
        </authorList>
    </citation>
    <scope>NUCLEOTIDE SEQUENCE [LARGE SCALE GENOMIC DNA]</scope>
    <source>
        <strain evidence="10 11">DSM 43357</strain>
    </source>
</reference>
<evidence type="ECO:0000259" key="9">
    <source>
        <dbReference type="PROSITE" id="PS50928"/>
    </source>
</evidence>
<dbReference type="GO" id="GO:0005886">
    <property type="term" value="C:plasma membrane"/>
    <property type="evidence" value="ECO:0007669"/>
    <property type="project" value="UniProtKB-SubCell"/>
</dbReference>
<keyword evidence="11" id="KW-1185">Reference proteome</keyword>
<evidence type="ECO:0000256" key="5">
    <source>
        <dbReference type="ARBA" id="ARBA00022989"/>
    </source>
</evidence>
<evidence type="ECO:0000256" key="7">
    <source>
        <dbReference type="RuleBase" id="RU363032"/>
    </source>
</evidence>
<evidence type="ECO:0000313" key="10">
    <source>
        <dbReference type="EMBL" id="SEK23639.1"/>
    </source>
</evidence>
<feature type="transmembrane region" description="Helical" evidence="7">
    <location>
        <begin position="57"/>
        <end position="77"/>
    </location>
</feature>
<dbReference type="InterPro" id="IPR050366">
    <property type="entry name" value="BP-dependent_transpt_permease"/>
</dbReference>
<gene>
    <name evidence="10" type="ORF">SAMN05660976_00046</name>
</gene>
<evidence type="ECO:0000256" key="2">
    <source>
        <dbReference type="ARBA" id="ARBA00022448"/>
    </source>
</evidence>
<dbReference type="SUPFAM" id="SSF161098">
    <property type="entry name" value="MetI-like"/>
    <property type="match status" value="1"/>
</dbReference>
<evidence type="ECO:0000256" key="4">
    <source>
        <dbReference type="ARBA" id="ARBA00022692"/>
    </source>
</evidence>
<dbReference type="AlphaFoldDB" id="A0A1H7FC90"/>
<comment type="subcellular location">
    <subcellularLocation>
        <location evidence="1 7">Cell membrane</location>
        <topology evidence="1 7">Multi-pass membrane protein</topology>
    </subcellularLocation>
</comment>
<comment type="similarity">
    <text evidence="7">Belongs to the binding-protein-dependent transport system permease family.</text>
</comment>
<accession>A0A1H7FC90</accession>
<evidence type="ECO:0000256" key="6">
    <source>
        <dbReference type="ARBA" id="ARBA00023136"/>
    </source>
</evidence>
<dbReference type="PROSITE" id="PS50928">
    <property type="entry name" value="ABC_TM1"/>
    <property type="match status" value="1"/>
</dbReference>
<protein>
    <submittedName>
        <fullName evidence="10">Oligopeptide transport system permease protein</fullName>
    </submittedName>
</protein>
<dbReference type="RefSeq" id="WP_082535502.1">
    <property type="nucleotide sequence ID" value="NZ_BBZG01000005.1"/>
</dbReference>
<dbReference type="GO" id="GO:0055085">
    <property type="term" value="P:transmembrane transport"/>
    <property type="evidence" value="ECO:0007669"/>
    <property type="project" value="InterPro"/>
</dbReference>
<keyword evidence="5 7" id="KW-1133">Transmembrane helix</keyword>
<feature type="transmembrane region" description="Helical" evidence="7">
    <location>
        <begin position="295"/>
        <end position="316"/>
    </location>
</feature>
<feature type="region of interest" description="Disordered" evidence="8">
    <location>
        <begin position="1"/>
        <end position="41"/>
    </location>
</feature>
<feature type="transmembrane region" description="Helical" evidence="7">
    <location>
        <begin position="125"/>
        <end position="151"/>
    </location>
</feature>
<feature type="transmembrane region" description="Helical" evidence="7">
    <location>
        <begin position="241"/>
        <end position="270"/>
    </location>
</feature>
<proteinExistence type="inferred from homology"/>
<dbReference type="OrthoDB" id="6637947at2"/>
<evidence type="ECO:0000313" key="11">
    <source>
        <dbReference type="Proteomes" id="UP000198953"/>
    </source>
</evidence>
<feature type="transmembrane region" description="Helical" evidence="7">
    <location>
        <begin position="186"/>
        <end position="206"/>
    </location>
</feature>
<dbReference type="Pfam" id="PF12911">
    <property type="entry name" value="OppC_N"/>
    <property type="match status" value="1"/>
</dbReference>
<dbReference type="PANTHER" id="PTHR43386">
    <property type="entry name" value="OLIGOPEPTIDE TRANSPORT SYSTEM PERMEASE PROTEIN APPC"/>
    <property type="match status" value="1"/>
</dbReference>
<dbReference type="Proteomes" id="UP000198953">
    <property type="component" value="Unassembled WGS sequence"/>
</dbReference>
<keyword evidence="4 7" id="KW-0812">Transmembrane</keyword>
<keyword evidence="6 7" id="KW-0472">Membrane</keyword>
<feature type="transmembrane region" description="Helical" evidence="7">
    <location>
        <begin position="163"/>
        <end position="180"/>
    </location>
</feature>
<dbReference type="InterPro" id="IPR025966">
    <property type="entry name" value="OppC_N"/>
</dbReference>
<dbReference type="Gene3D" id="1.10.3720.10">
    <property type="entry name" value="MetI-like"/>
    <property type="match status" value="1"/>
</dbReference>
<keyword evidence="2 7" id="KW-0813">Transport</keyword>
<name>A0A1H7FC90_9ACTN</name>
<dbReference type="EMBL" id="FOBF01000001">
    <property type="protein sequence ID" value="SEK23639.1"/>
    <property type="molecule type" value="Genomic_DNA"/>
</dbReference>
<evidence type="ECO:0000256" key="8">
    <source>
        <dbReference type="SAM" id="MobiDB-lite"/>
    </source>
</evidence>
<dbReference type="CDD" id="cd06261">
    <property type="entry name" value="TM_PBP2"/>
    <property type="match status" value="1"/>
</dbReference>